<protein>
    <submittedName>
        <fullName evidence="1">Uncharacterized protein</fullName>
    </submittedName>
</protein>
<dbReference type="SUPFAM" id="SSF48452">
    <property type="entry name" value="TPR-like"/>
    <property type="match status" value="1"/>
</dbReference>
<dbReference type="PROSITE" id="PS51257">
    <property type="entry name" value="PROKAR_LIPOPROTEIN"/>
    <property type="match status" value="1"/>
</dbReference>
<sequence>MKLAALVAASLTLVSCEYIPGMSQLQAIRVFKDANTAYQRADYPLAVELYSEVLANDPNQTAAYFYLANSYDNQYRPSLRGERENDSLLDNAIDNYIQSVDNEPNPDMRILSMQYLVAAFGPDKANQPAKSEPVLQQMIESDPSNPDNYFVLSKLYEDSGLVDEAEEILMQVRNMRADDPAIYMQIAGFYERSSDFERTIENLARRAELEPDNPEAFYTIGTYYWQKAFRDFQLSDEEEMEYVMLGLDEVEKALNLNTDYIEALTYKNILLRMQANLTEDLDAREALISEADVLRDRAEELLRIQRGNV</sequence>
<reference evidence="1" key="1">
    <citation type="submission" date="2018-05" db="EMBL/GenBank/DDBJ databases">
        <authorList>
            <person name="Lanie J.A."/>
            <person name="Ng W.-L."/>
            <person name="Kazmierczak K.M."/>
            <person name="Andrzejewski T.M."/>
            <person name="Davidsen T.M."/>
            <person name="Wayne K.J."/>
            <person name="Tettelin H."/>
            <person name="Glass J.I."/>
            <person name="Rusch D."/>
            <person name="Podicherti R."/>
            <person name="Tsui H.-C.T."/>
            <person name="Winkler M.E."/>
        </authorList>
    </citation>
    <scope>NUCLEOTIDE SEQUENCE</scope>
</reference>
<dbReference type="PROSITE" id="PS50005">
    <property type="entry name" value="TPR"/>
    <property type="match status" value="1"/>
</dbReference>
<dbReference type="InterPro" id="IPR011990">
    <property type="entry name" value="TPR-like_helical_dom_sf"/>
</dbReference>
<dbReference type="EMBL" id="UINC01001737">
    <property type="protein sequence ID" value="SUZ87688.1"/>
    <property type="molecule type" value="Genomic_DNA"/>
</dbReference>
<dbReference type="AlphaFoldDB" id="A0A381R9S6"/>
<dbReference type="Gene3D" id="1.25.40.10">
    <property type="entry name" value="Tetratricopeptide repeat domain"/>
    <property type="match status" value="2"/>
</dbReference>
<evidence type="ECO:0000313" key="1">
    <source>
        <dbReference type="EMBL" id="SUZ87688.1"/>
    </source>
</evidence>
<organism evidence="1">
    <name type="scientific">marine metagenome</name>
    <dbReference type="NCBI Taxonomy" id="408172"/>
    <lineage>
        <taxon>unclassified sequences</taxon>
        <taxon>metagenomes</taxon>
        <taxon>ecological metagenomes</taxon>
    </lineage>
</organism>
<gene>
    <name evidence="1" type="ORF">METZ01_LOCUS40542</name>
</gene>
<name>A0A381R9S6_9ZZZZ</name>
<dbReference type="Pfam" id="PF14559">
    <property type="entry name" value="TPR_19"/>
    <property type="match status" value="1"/>
</dbReference>
<dbReference type="InterPro" id="IPR019734">
    <property type="entry name" value="TPR_rpt"/>
</dbReference>
<proteinExistence type="predicted"/>
<accession>A0A381R9S6</accession>
<dbReference type="Pfam" id="PF13432">
    <property type="entry name" value="TPR_16"/>
    <property type="match status" value="1"/>
</dbReference>